<dbReference type="Proteomes" id="UP000015241">
    <property type="component" value="Unassembled WGS sequence"/>
</dbReference>
<dbReference type="OrthoDB" id="2130169at2759"/>
<dbReference type="AlphaFoldDB" id="S8DP07"/>
<dbReference type="STRING" id="743788.S8DP07"/>
<evidence type="ECO:0008006" key="3">
    <source>
        <dbReference type="Google" id="ProtNLM"/>
    </source>
</evidence>
<dbReference type="SUPFAM" id="SSF51735">
    <property type="entry name" value="NAD(P)-binding Rossmann-fold domains"/>
    <property type="match status" value="1"/>
</dbReference>
<sequence>MTECARFNYIGGSILNRLLTHPKASYFNIIAPVRSAAKAKLLDGLCVKAVVASLSDHDKIESLASCAHIILKRSILKGTRQAYESTGWIPTLIRTSRGAADFTEPAQGKYAAATVHSDVEIPQLKSISPTALHRNANCVLIGADEQGYVRTLIMSLCIVYGIAHGPVFDGGIAKPVSIHIPALIKCSLDRRRSAMLGPGKTVWPVIHIDDVTDEYLVLLDTVLENHGRAGHGWEGYYIGENGHVSIGRAIGGGAHDAKPTRVTDAELMKYWWSAVGGPRYL</sequence>
<dbReference type="EMBL" id="KE504236">
    <property type="protein sequence ID" value="EPS94352.1"/>
    <property type="molecule type" value="Genomic_DNA"/>
</dbReference>
<dbReference type="InParanoid" id="S8DP07"/>
<accession>S8DP07</accession>
<dbReference type="eggNOG" id="KOG1502">
    <property type="taxonomic scope" value="Eukaryota"/>
</dbReference>
<dbReference type="FunCoup" id="S8DP07">
    <property type="interactions" value="21"/>
</dbReference>
<dbReference type="HOGENOM" id="CLU_007383_12_1_1"/>
<name>S8DP07_FOMSC</name>
<reference evidence="1 2" key="1">
    <citation type="journal article" date="2012" name="Science">
        <title>The Paleozoic origin of enzymatic lignin decomposition reconstructed from 31 fungal genomes.</title>
        <authorList>
            <person name="Floudas D."/>
            <person name="Binder M."/>
            <person name="Riley R."/>
            <person name="Barry K."/>
            <person name="Blanchette R.A."/>
            <person name="Henrissat B."/>
            <person name="Martinez A.T."/>
            <person name="Otillar R."/>
            <person name="Spatafora J.W."/>
            <person name="Yadav J.S."/>
            <person name="Aerts A."/>
            <person name="Benoit I."/>
            <person name="Boyd A."/>
            <person name="Carlson A."/>
            <person name="Copeland A."/>
            <person name="Coutinho P.M."/>
            <person name="de Vries R.P."/>
            <person name="Ferreira P."/>
            <person name="Findley K."/>
            <person name="Foster B."/>
            <person name="Gaskell J."/>
            <person name="Glotzer D."/>
            <person name="Gorecki P."/>
            <person name="Heitman J."/>
            <person name="Hesse C."/>
            <person name="Hori C."/>
            <person name="Igarashi K."/>
            <person name="Jurgens J.A."/>
            <person name="Kallen N."/>
            <person name="Kersten P."/>
            <person name="Kohler A."/>
            <person name="Kuees U."/>
            <person name="Kumar T.K.A."/>
            <person name="Kuo A."/>
            <person name="LaButti K."/>
            <person name="Larrondo L.F."/>
            <person name="Lindquist E."/>
            <person name="Ling A."/>
            <person name="Lombard V."/>
            <person name="Lucas S."/>
            <person name="Lundell T."/>
            <person name="Martin R."/>
            <person name="McLaughlin D.J."/>
            <person name="Morgenstern I."/>
            <person name="Morin E."/>
            <person name="Murat C."/>
            <person name="Nagy L.G."/>
            <person name="Nolan M."/>
            <person name="Ohm R.A."/>
            <person name="Patyshakuliyeva A."/>
            <person name="Rokas A."/>
            <person name="Ruiz-Duenas F.J."/>
            <person name="Sabat G."/>
            <person name="Salamov A."/>
            <person name="Samejima M."/>
            <person name="Schmutz J."/>
            <person name="Slot J.C."/>
            <person name="St John F."/>
            <person name="Stenlid J."/>
            <person name="Sun H."/>
            <person name="Sun S."/>
            <person name="Syed K."/>
            <person name="Tsang A."/>
            <person name="Wiebenga A."/>
            <person name="Young D."/>
            <person name="Pisabarro A."/>
            <person name="Eastwood D.C."/>
            <person name="Martin F."/>
            <person name="Cullen D."/>
            <person name="Grigoriev I.V."/>
            <person name="Hibbett D.S."/>
        </authorList>
    </citation>
    <scope>NUCLEOTIDE SEQUENCE</scope>
    <source>
        <strain evidence="2">FP-58527</strain>
    </source>
</reference>
<organism evidence="1 2">
    <name type="scientific">Fomitopsis schrenkii</name>
    <name type="common">Brown rot fungus</name>
    <dbReference type="NCBI Taxonomy" id="2126942"/>
    <lineage>
        <taxon>Eukaryota</taxon>
        <taxon>Fungi</taxon>
        <taxon>Dikarya</taxon>
        <taxon>Basidiomycota</taxon>
        <taxon>Agaricomycotina</taxon>
        <taxon>Agaricomycetes</taxon>
        <taxon>Polyporales</taxon>
        <taxon>Fomitopsis</taxon>
    </lineage>
</organism>
<keyword evidence="2" id="KW-1185">Reference proteome</keyword>
<dbReference type="InterPro" id="IPR036291">
    <property type="entry name" value="NAD(P)-bd_dom_sf"/>
</dbReference>
<protein>
    <recommendedName>
        <fullName evidence="3">NAD-binding protein</fullName>
    </recommendedName>
</protein>
<gene>
    <name evidence="1" type="ORF">FOMPIDRAFT_1020105</name>
</gene>
<evidence type="ECO:0000313" key="2">
    <source>
        <dbReference type="Proteomes" id="UP000015241"/>
    </source>
</evidence>
<proteinExistence type="predicted"/>
<evidence type="ECO:0000313" key="1">
    <source>
        <dbReference type="EMBL" id="EPS94352.1"/>
    </source>
</evidence>